<evidence type="ECO:0000256" key="4">
    <source>
        <dbReference type="ARBA" id="ARBA00022741"/>
    </source>
</evidence>
<dbReference type="InterPro" id="IPR051420">
    <property type="entry name" value="Ser_Thr_Kinases_DiverseReg"/>
</dbReference>
<keyword evidence="2" id="KW-0723">Serine/threonine-protein kinase</keyword>
<evidence type="ECO:0000256" key="2">
    <source>
        <dbReference type="ARBA" id="ARBA00022527"/>
    </source>
</evidence>
<comment type="catalytic activity">
    <reaction evidence="8">
        <text>L-seryl-[protein] + ATP = O-phospho-L-seryl-[protein] + ADP + H(+)</text>
        <dbReference type="Rhea" id="RHEA:17989"/>
        <dbReference type="Rhea" id="RHEA-COMP:9863"/>
        <dbReference type="Rhea" id="RHEA-COMP:11604"/>
        <dbReference type="ChEBI" id="CHEBI:15378"/>
        <dbReference type="ChEBI" id="CHEBI:29999"/>
        <dbReference type="ChEBI" id="CHEBI:30616"/>
        <dbReference type="ChEBI" id="CHEBI:83421"/>
        <dbReference type="ChEBI" id="CHEBI:456216"/>
        <dbReference type="EC" id="2.7.11.1"/>
    </reaction>
</comment>
<evidence type="ECO:0000256" key="7">
    <source>
        <dbReference type="ARBA" id="ARBA00047899"/>
    </source>
</evidence>
<evidence type="ECO:0000256" key="8">
    <source>
        <dbReference type="ARBA" id="ARBA00048679"/>
    </source>
</evidence>
<comment type="catalytic activity">
    <reaction evidence="7">
        <text>L-threonyl-[protein] + ATP = O-phospho-L-threonyl-[protein] + ADP + H(+)</text>
        <dbReference type="Rhea" id="RHEA:46608"/>
        <dbReference type="Rhea" id="RHEA-COMP:11060"/>
        <dbReference type="Rhea" id="RHEA-COMP:11605"/>
        <dbReference type="ChEBI" id="CHEBI:15378"/>
        <dbReference type="ChEBI" id="CHEBI:30013"/>
        <dbReference type="ChEBI" id="CHEBI:30616"/>
        <dbReference type="ChEBI" id="CHEBI:61977"/>
        <dbReference type="ChEBI" id="CHEBI:456216"/>
        <dbReference type="EC" id="2.7.11.1"/>
    </reaction>
</comment>
<evidence type="ECO:0000256" key="1">
    <source>
        <dbReference type="ARBA" id="ARBA00012513"/>
    </source>
</evidence>
<keyword evidence="3" id="KW-0808">Transferase</keyword>
<dbReference type="GO" id="GO:0005524">
    <property type="term" value="F:ATP binding"/>
    <property type="evidence" value="ECO:0007669"/>
    <property type="project" value="UniProtKB-KW"/>
</dbReference>
<dbReference type="InterPro" id="IPR032675">
    <property type="entry name" value="LRR_dom_sf"/>
</dbReference>
<evidence type="ECO:0000313" key="10">
    <source>
        <dbReference type="Proteomes" id="UP000288805"/>
    </source>
</evidence>
<evidence type="ECO:0000256" key="3">
    <source>
        <dbReference type="ARBA" id="ARBA00022679"/>
    </source>
</evidence>
<dbReference type="AlphaFoldDB" id="A0A438GSG3"/>
<evidence type="ECO:0000256" key="6">
    <source>
        <dbReference type="ARBA" id="ARBA00022840"/>
    </source>
</evidence>
<gene>
    <name evidence="9" type="ORF">CK203_057900</name>
</gene>
<keyword evidence="4" id="KW-0547">Nucleotide-binding</keyword>
<comment type="caution">
    <text evidence="9">The sequence shown here is derived from an EMBL/GenBank/DDBJ whole genome shotgun (WGS) entry which is preliminary data.</text>
</comment>
<dbReference type="EMBL" id="QGNW01000357">
    <property type="protein sequence ID" value="RVW75129.1"/>
    <property type="molecule type" value="Genomic_DNA"/>
</dbReference>
<dbReference type="EC" id="2.7.11.1" evidence="1"/>
<dbReference type="PANTHER" id="PTHR48005">
    <property type="entry name" value="LEUCINE RICH REPEAT KINASE 2"/>
    <property type="match status" value="1"/>
</dbReference>
<name>A0A438GSG3_VITVI</name>
<dbReference type="Proteomes" id="UP000288805">
    <property type="component" value="Unassembled WGS sequence"/>
</dbReference>
<evidence type="ECO:0000313" key="9">
    <source>
        <dbReference type="EMBL" id="RVW75129.1"/>
    </source>
</evidence>
<dbReference type="PANTHER" id="PTHR48005:SF70">
    <property type="entry name" value="MDIS1-INTERACTING RECEPTOR LIKE KINASE 2-LIKE"/>
    <property type="match status" value="1"/>
</dbReference>
<keyword evidence="6" id="KW-0067">ATP-binding</keyword>
<dbReference type="Gene3D" id="3.80.10.10">
    <property type="entry name" value="Ribonuclease Inhibitor"/>
    <property type="match status" value="1"/>
</dbReference>
<reference evidence="9 10" key="1">
    <citation type="journal article" date="2018" name="PLoS Genet.">
        <title>Population sequencing reveals clonal diversity and ancestral inbreeding in the grapevine cultivar Chardonnay.</title>
        <authorList>
            <person name="Roach M.J."/>
            <person name="Johnson D.L."/>
            <person name="Bohlmann J."/>
            <person name="van Vuuren H.J."/>
            <person name="Jones S.J."/>
            <person name="Pretorius I.S."/>
            <person name="Schmidt S.A."/>
            <person name="Borneman A.R."/>
        </authorList>
    </citation>
    <scope>NUCLEOTIDE SEQUENCE [LARGE SCALE GENOMIC DNA]</scope>
    <source>
        <strain evidence="10">cv. Chardonnay</strain>
        <tissue evidence="9">Leaf</tissue>
    </source>
</reference>
<evidence type="ECO:0000256" key="5">
    <source>
        <dbReference type="ARBA" id="ARBA00022777"/>
    </source>
</evidence>
<protein>
    <recommendedName>
        <fullName evidence="1">non-specific serine/threonine protein kinase</fullName>
        <ecNumber evidence="1">2.7.11.1</ecNumber>
    </recommendedName>
</protein>
<keyword evidence="5" id="KW-0418">Kinase</keyword>
<proteinExistence type="predicted"/>
<organism evidence="9 10">
    <name type="scientific">Vitis vinifera</name>
    <name type="common">Grape</name>
    <dbReference type="NCBI Taxonomy" id="29760"/>
    <lineage>
        <taxon>Eukaryota</taxon>
        <taxon>Viridiplantae</taxon>
        <taxon>Streptophyta</taxon>
        <taxon>Embryophyta</taxon>
        <taxon>Tracheophyta</taxon>
        <taxon>Spermatophyta</taxon>
        <taxon>Magnoliopsida</taxon>
        <taxon>eudicotyledons</taxon>
        <taxon>Gunneridae</taxon>
        <taxon>Pentapetalae</taxon>
        <taxon>rosids</taxon>
        <taxon>Vitales</taxon>
        <taxon>Vitaceae</taxon>
        <taxon>Viteae</taxon>
        <taxon>Vitis</taxon>
    </lineage>
</organism>
<dbReference type="GO" id="GO:0004674">
    <property type="term" value="F:protein serine/threonine kinase activity"/>
    <property type="evidence" value="ECO:0007669"/>
    <property type="project" value="UniProtKB-KW"/>
</dbReference>
<accession>A0A438GSG3</accession>
<sequence>MGDGRWECYPKVGELSLASNNLSGLIPQQLGECRNLLHMNNLNKNKFGDSIPFEIGSVVAVKRVHSTQDDEEMADLRTFKSGIEALADVGHHHIVKLCGLCSWASTNWTSFAGTFGYTAPAIMGRHPGDLIYYYWHLRRHHPHLHQPSPASVICCGASS</sequence>